<proteinExistence type="predicted"/>
<comment type="caution">
    <text evidence="1">The sequence shown here is derived from an EMBL/GenBank/DDBJ whole genome shotgun (WGS) entry which is preliminary data.</text>
</comment>
<accession>A0A0F9N4A0</accession>
<name>A0A0F9N4A0_9ZZZZ</name>
<dbReference type="AlphaFoldDB" id="A0A0F9N4A0"/>
<dbReference type="EMBL" id="LAZR01008828">
    <property type="protein sequence ID" value="KKM76327.1"/>
    <property type="molecule type" value="Genomic_DNA"/>
</dbReference>
<organism evidence="1">
    <name type="scientific">marine sediment metagenome</name>
    <dbReference type="NCBI Taxonomy" id="412755"/>
    <lineage>
        <taxon>unclassified sequences</taxon>
        <taxon>metagenomes</taxon>
        <taxon>ecological metagenomes</taxon>
    </lineage>
</organism>
<reference evidence="1" key="1">
    <citation type="journal article" date="2015" name="Nature">
        <title>Complex archaea that bridge the gap between prokaryotes and eukaryotes.</title>
        <authorList>
            <person name="Spang A."/>
            <person name="Saw J.H."/>
            <person name="Jorgensen S.L."/>
            <person name="Zaremba-Niedzwiedzka K."/>
            <person name="Martijn J."/>
            <person name="Lind A.E."/>
            <person name="van Eijk R."/>
            <person name="Schleper C."/>
            <person name="Guy L."/>
            <person name="Ettema T.J."/>
        </authorList>
    </citation>
    <scope>NUCLEOTIDE SEQUENCE</scope>
</reference>
<gene>
    <name evidence="1" type="ORF">LCGC14_1381230</name>
</gene>
<evidence type="ECO:0000313" key="1">
    <source>
        <dbReference type="EMBL" id="KKM76327.1"/>
    </source>
</evidence>
<protein>
    <submittedName>
        <fullName evidence="1">Uncharacterized protein</fullName>
    </submittedName>
</protein>
<sequence>MNWLANATHSDAVIITRVWPDLKIKMPVPTELKLEGLVGIYGNYPERSEQCTN</sequence>